<protein>
    <submittedName>
        <fullName evidence="1">Uncharacterized protein</fullName>
    </submittedName>
</protein>
<dbReference type="EMBL" id="NBSK02000009">
    <property type="protein sequence ID" value="KAJ0185240.1"/>
    <property type="molecule type" value="Genomic_DNA"/>
</dbReference>
<name>A0A9R1UDK4_LACSA</name>
<comment type="caution">
    <text evidence="1">The sequence shown here is derived from an EMBL/GenBank/DDBJ whole genome shotgun (WGS) entry which is preliminary data.</text>
</comment>
<reference evidence="1 2" key="1">
    <citation type="journal article" date="2017" name="Nat. Commun.">
        <title>Genome assembly with in vitro proximity ligation data and whole-genome triplication in lettuce.</title>
        <authorList>
            <person name="Reyes-Chin-Wo S."/>
            <person name="Wang Z."/>
            <person name="Yang X."/>
            <person name="Kozik A."/>
            <person name="Arikit S."/>
            <person name="Song C."/>
            <person name="Xia L."/>
            <person name="Froenicke L."/>
            <person name="Lavelle D.O."/>
            <person name="Truco M.J."/>
            <person name="Xia R."/>
            <person name="Zhu S."/>
            <person name="Xu C."/>
            <person name="Xu H."/>
            <person name="Xu X."/>
            <person name="Cox K."/>
            <person name="Korf I."/>
            <person name="Meyers B.C."/>
            <person name="Michelmore R.W."/>
        </authorList>
    </citation>
    <scope>NUCLEOTIDE SEQUENCE [LARGE SCALE GENOMIC DNA]</scope>
    <source>
        <strain evidence="2">cv. Salinas</strain>
        <tissue evidence="1">Seedlings</tissue>
    </source>
</reference>
<dbReference type="Gramene" id="rna-gnl|WGS:NBSK|LSAT_9X25401_mrna">
    <property type="protein sequence ID" value="cds-PLY89045.1"/>
    <property type="gene ID" value="gene-LSAT_9X25401"/>
</dbReference>
<accession>A0A9R1UDK4</accession>
<keyword evidence="2" id="KW-1185">Reference proteome</keyword>
<dbReference type="Proteomes" id="UP000235145">
    <property type="component" value="Unassembled WGS sequence"/>
</dbReference>
<evidence type="ECO:0000313" key="2">
    <source>
        <dbReference type="Proteomes" id="UP000235145"/>
    </source>
</evidence>
<gene>
    <name evidence="1" type="ORF">LSAT_V11C900465390</name>
</gene>
<evidence type="ECO:0000313" key="1">
    <source>
        <dbReference type="EMBL" id="KAJ0185240.1"/>
    </source>
</evidence>
<sequence length="82" mass="9423">MERTPSELLKDDSLFIYDKTLQKLQQRPCHDISLIPDESMNIDISLSMATNEALVTLNACMDSFPSSKEEPHNNMPLFFVLY</sequence>
<organism evidence="1 2">
    <name type="scientific">Lactuca sativa</name>
    <name type="common">Garden lettuce</name>
    <dbReference type="NCBI Taxonomy" id="4236"/>
    <lineage>
        <taxon>Eukaryota</taxon>
        <taxon>Viridiplantae</taxon>
        <taxon>Streptophyta</taxon>
        <taxon>Embryophyta</taxon>
        <taxon>Tracheophyta</taxon>
        <taxon>Spermatophyta</taxon>
        <taxon>Magnoliopsida</taxon>
        <taxon>eudicotyledons</taxon>
        <taxon>Gunneridae</taxon>
        <taxon>Pentapetalae</taxon>
        <taxon>asterids</taxon>
        <taxon>campanulids</taxon>
        <taxon>Asterales</taxon>
        <taxon>Asteraceae</taxon>
        <taxon>Cichorioideae</taxon>
        <taxon>Cichorieae</taxon>
        <taxon>Lactucinae</taxon>
        <taxon>Lactuca</taxon>
    </lineage>
</organism>
<proteinExistence type="predicted"/>
<dbReference type="AlphaFoldDB" id="A0A9R1UDK4"/>